<evidence type="ECO:0000256" key="1">
    <source>
        <dbReference type="SAM" id="Phobius"/>
    </source>
</evidence>
<evidence type="ECO:0000313" key="4">
    <source>
        <dbReference type="RefSeq" id="XP_019647131.1"/>
    </source>
</evidence>
<dbReference type="KEGG" id="bbel:109487561"/>
<dbReference type="Proteomes" id="UP000515135">
    <property type="component" value="Unplaced"/>
</dbReference>
<dbReference type="AlphaFoldDB" id="A0A6P5AYE7"/>
<feature type="signal peptide" evidence="2">
    <location>
        <begin position="1"/>
        <end position="26"/>
    </location>
</feature>
<keyword evidence="1" id="KW-0812">Transmembrane</keyword>
<feature type="transmembrane region" description="Helical" evidence="1">
    <location>
        <begin position="192"/>
        <end position="214"/>
    </location>
</feature>
<feature type="chain" id="PRO_5028414893" evidence="2">
    <location>
        <begin position="27"/>
        <end position="219"/>
    </location>
</feature>
<protein>
    <submittedName>
        <fullName evidence="4">Coiled-coil domain-containing protein 3-like</fullName>
    </submittedName>
</protein>
<reference evidence="4" key="1">
    <citation type="submission" date="2025-08" db="UniProtKB">
        <authorList>
            <consortium name="RefSeq"/>
        </authorList>
    </citation>
    <scope>IDENTIFICATION</scope>
    <source>
        <tissue evidence="4">Gonad</tissue>
    </source>
</reference>
<dbReference type="PANTHER" id="PTHR31663:SF6">
    <property type="entry name" value="COILED-COIL DOMAIN-CONTAINING PROTEIN 3-LIKE"/>
    <property type="match status" value="1"/>
</dbReference>
<organism evidence="3 4">
    <name type="scientific">Branchiostoma belcheri</name>
    <name type="common">Amphioxus</name>
    <dbReference type="NCBI Taxonomy" id="7741"/>
    <lineage>
        <taxon>Eukaryota</taxon>
        <taxon>Metazoa</taxon>
        <taxon>Chordata</taxon>
        <taxon>Cephalochordata</taxon>
        <taxon>Leptocardii</taxon>
        <taxon>Amphioxiformes</taxon>
        <taxon>Branchiostomatidae</taxon>
        <taxon>Branchiostoma</taxon>
    </lineage>
</organism>
<name>A0A6P5AYE7_BRABE</name>
<keyword evidence="3" id="KW-1185">Reference proteome</keyword>
<dbReference type="RefSeq" id="XP_019647131.1">
    <property type="nucleotide sequence ID" value="XM_019791572.1"/>
</dbReference>
<evidence type="ECO:0000256" key="2">
    <source>
        <dbReference type="SAM" id="SignalP"/>
    </source>
</evidence>
<evidence type="ECO:0000313" key="3">
    <source>
        <dbReference type="Proteomes" id="UP000515135"/>
    </source>
</evidence>
<dbReference type="PANTHER" id="PTHR31663">
    <property type="entry name" value="COILED-COIL DOMAIN-CONTAINING PROTEIN 3"/>
    <property type="match status" value="1"/>
</dbReference>
<keyword evidence="1" id="KW-1133">Transmembrane helix</keyword>
<dbReference type="GeneID" id="109487561"/>
<keyword evidence="2" id="KW-0732">Signal</keyword>
<sequence length="219" mass="23552">MTVAKMLGLTVLTALLVAVSVPPSWCCDHPVGYEPWNISRRVQAAELVVWGRVLATHGFRVAGSTSYTAEVQFECQVKGDAEALAEAGTFNVTDMGLVNPAHCVANHVDVGAYYFFFLTYNDAEVLTPQDVNQQSAVVPDCEENRQAFFRCCGFYTTFCRPEGGADVCPTTAGQPNPDKPTEGGVLQTTTPYISGATSLGITAILLFVVVALVVEFVPF</sequence>
<proteinExistence type="predicted"/>
<dbReference type="InterPro" id="IPR040311">
    <property type="entry name" value="CCDC3"/>
</dbReference>
<keyword evidence="1" id="KW-0472">Membrane</keyword>
<gene>
    <name evidence="4" type="primary">LOC109487561</name>
</gene>
<accession>A0A6P5AYE7</accession>
<dbReference type="OrthoDB" id="10010839at2759"/>